<proteinExistence type="inferred from homology"/>
<dbReference type="InterPro" id="IPR016188">
    <property type="entry name" value="PurM-like_N"/>
</dbReference>
<reference evidence="8" key="1">
    <citation type="submission" date="2020-05" db="EMBL/GenBank/DDBJ databases">
        <authorList>
            <person name="Chiriac C."/>
            <person name="Salcher M."/>
            <person name="Ghai R."/>
            <person name="Kavagutti S V."/>
        </authorList>
    </citation>
    <scope>NUCLEOTIDE SEQUENCE</scope>
</reference>
<evidence type="ECO:0000256" key="5">
    <source>
        <dbReference type="ARBA" id="ARBA00022840"/>
    </source>
</evidence>
<dbReference type="Pfam" id="PF02769">
    <property type="entry name" value="AIRS_C"/>
    <property type="match status" value="1"/>
</dbReference>
<dbReference type="GO" id="GO:0006189">
    <property type="term" value="P:'de novo' IMP biosynthetic process"/>
    <property type="evidence" value="ECO:0007669"/>
    <property type="project" value="UniProtKB-UniPathway"/>
</dbReference>
<gene>
    <name evidence="8" type="ORF">UFOPK3674_00118</name>
</gene>
<dbReference type="InterPro" id="IPR036676">
    <property type="entry name" value="PurM-like_C_sf"/>
</dbReference>
<evidence type="ECO:0000256" key="3">
    <source>
        <dbReference type="ARBA" id="ARBA00022598"/>
    </source>
</evidence>
<keyword evidence="5" id="KW-0067">ATP-binding</keyword>
<dbReference type="GO" id="GO:0046084">
    <property type="term" value="P:adenine biosynthetic process"/>
    <property type="evidence" value="ECO:0007669"/>
    <property type="project" value="TreeGrafter"/>
</dbReference>
<dbReference type="GO" id="GO:0005829">
    <property type="term" value="C:cytosol"/>
    <property type="evidence" value="ECO:0007669"/>
    <property type="project" value="TreeGrafter"/>
</dbReference>
<dbReference type="Gene3D" id="3.30.1330.10">
    <property type="entry name" value="PurM-like, N-terminal domain"/>
    <property type="match status" value="1"/>
</dbReference>
<dbReference type="InterPro" id="IPR004733">
    <property type="entry name" value="PurM_cligase"/>
</dbReference>
<dbReference type="NCBIfam" id="TIGR00878">
    <property type="entry name" value="purM"/>
    <property type="match status" value="1"/>
</dbReference>
<keyword evidence="3" id="KW-0436">Ligase</keyword>
<protein>
    <recommendedName>
        <fullName evidence="2">phosphoribosylformylglycinamidine cyclo-ligase</fullName>
        <ecNumber evidence="2">6.3.3.1</ecNumber>
    </recommendedName>
</protein>
<dbReference type="GO" id="GO:0004641">
    <property type="term" value="F:phosphoribosylformylglycinamidine cyclo-ligase activity"/>
    <property type="evidence" value="ECO:0007669"/>
    <property type="project" value="UniProtKB-EC"/>
</dbReference>
<dbReference type="EMBL" id="CAFBMX010000001">
    <property type="protein sequence ID" value="CAB4914142.1"/>
    <property type="molecule type" value="Genomic_DNA"/>
</dbReference>
<dbReference type="Gene3D" id="3.90.650.10">
    <property type="entry name" value="PurM-like C-terminal domain"/>
    <property type="match status" value="1"/>
</dbReference>
<dbReference type="PANTHER" id="PTHR10520:SF12">
    <property type="entry name" value="TRIFUNCTIONAL PURINE BIOSYNTHETIC PROTEIN ADENOSINE-3"/>
    <property type="match status" value="1"/>
</dbReference>
<evidence type="ECO:0000256" key="2">
    <source>
        <dbReference type="ARBA" id="ARBA00013047"/>
    </source>
</evidence>
<dbReference type="PANTHER" id="PTHR10520">
    <property type="entry name" value="TRIFUNCTIONAL PURINE BIOSYNTHETIC PROTEIN ADENOSINE-3-RELATED"/>
    <property type="match status" value="1"/>
</dbReference>
<comment type="pathway">
    <text evidence="1">Purine metabolism; IMP biosynthesis via de novo pathway; 5-amino-1-(5-phospho-D-ribosyl)imidazole from N(2)-formyl-N(1)-(5-phospho-D-ribosyl)glycinamide: step 2/2.</text>
</comment>
<dbReference type="Pfam" id="PF00586">
    <property type="entry name" value="AIRS"/>
    <property type="match status" value="1"/>
</dbReference>
<feature type="domain" description="PurM-like N-terminal" evidence="6">
    <location>
        <begin position="43"/>
        <end position="164"/>
    </location>
</feature>
<dbReference type="UniPathway" id="UPA00074">
    <property type="reaction ID" value="UER00129"/>
</dbReference>
<evidence type="ECO:0000259" key="6">
    <source>
        <dbReference type="Pfam" id="PF00586"/>
    </source>
</evidence>
<accession>A0A6J7H2M2</accession>
<organism evidence="8">
    <name type="scientific">freshwater metagenome</name>
    <dbReference type="NCBI Taxonomy" id="449393"/>
    <lineage>
        <taxon>unclassified sequences</taxon>
        <taxon>metagenomes</taxon>
        <taxon>ecological metagenomes</taxon>
    </lineage>
</organism>
<evidence type="ECO:0000259" key="7">
    <source>
        <dbReference type="Pfam" id="PF02769"/>
    </source>
</evidence>
<evidence type="ECO:0000313" key="8">
    <source>
        <dbReference type="EMBL" id="CAB4914142.1"/>
    </source>
</evidence>
<evidence type="ECO:0000256" key="1">
    <source>
        <dbReference type="ARBA" id="ARBA00004686"/>
    </source>
</evidence>
<dbReference type="GO" id="GO:0004637">
    <property type="term" value="F:phosphoribosylamine-glycine ligase activity"/>
    <property type="evidence" value="ECO:0007669"/>
    <property type="project" value="TreeGrafter"/>
</dbReference>
<sequence length="350" mass="34943">MSEAYAAAGVDTDQADSAVAAIVGALRTIETGAPSRVVDLPGHYASVLRVAGNLGIAIATDGVGSKIVLAEQTGRLDTVGIDCIAMNVNDLVCVGAEPIAMVDYLAVEQSDPEALGAIARGLAAGASDAGIEIPGGELAVLPELIRGHPSPGGFDLCGTAIGTVALDAIITGADIAPGDALIGVPSSGLHSNGYTLARRVLIDNGPGLDATPPELGGRSIADALLEPTVIYVRAALDLLRSGVPVHGLSHITGGGLKNLLRLGTGVGYAIEQPLDIPPICALVGSIGGISDAEMWEVFNMGCGLVAVVPEAQADETAAILAARHPGTRRIGTVTDRAGVTSAPGGITLTA</sequence>
<dbReference type="InterPro" id="IPR036921">
    <property type="entry name" value="PurM-like_N_sf"/>
</dbReference>
<feature type="domain" description="PurM-like C-terminal" evidence="7">
    <location>
        <begin position="177"/>
        <end position="339"/>
    </location>
</feature>
<evidence type="ECO:0000256" key="4">
    <source>
        <dbReference type="ARBA" id="ARBA00022741"/>
    </source>
</evidence>
<dbReference type="SUPFAM" id="SSF56042">
    <property type="entry name" value="PurM C-terminal domain-like"/>
    <property type="match status" value="1"/>
</dbReference>
<dbReference type="GO" id="GO:0005524">
    <property type="term" value="F:ATP binding"/>
    <property type="evidence" value="ECO:0007669"/>
    <property type="project" value="UniProtKB-KW"/>
</dbReference>
<dbReference type="EC" id="6.3.3.1" evidence="2"/>
<dbReference type="CDD" id="cd02196">
    <property type="entry name" value="PurM"/>
    <property type="match status" value="1"/>
</dbReference>
<keyword evidence="4" id="KW-0547">Nucleotide-binding</keyword>
<name>A0A6J7H2M2_9ZZZZ</name>
<dbReference type="AlphaFoldDB" id="A0A6J7H2M2"/>
<dbReference type="SUPFAM" id="SSF55326">
    <property type="entry name" value="PurM N-terminal domain-like"/>
    <property type="match status" value="1"/>
</dbReference>
<dbReference type="HAMAP" id="MF_00741">
    <property type="entry name" value="AIRS"/>
    <property type="match status" value="1"/>
</dbReference>
<dbReference type="InterPro" id="IPR010918">
    <property type="entry name" value="PurM-like_C_dom"/>
</dbReference>